<feature type="compositionally biased region" description="Low complexity" evidence="1">
    <location>
        <begin position="219"/>
        <end position="236"/>
    </location>
</feature>
<reference evidence="4" key="1">
    <citation type="journal article" date="2015" name="PLoS Genet.">
        <title>The dynamic genome and transcriptome of the human fungal pathogen Blastomyces and close relative Emmonsia.</title>
        <authorList>
            <person name="Munoz J.F."/>
            <person name="Gauthier G.M."/>
            <person name="Desjardins C.A."/>
            <person name="Gallo J.E."/>
            <person name="Holder J."/>
            <person name="Sullivan T.D."/>
            <person name="Marty A.J."/>
            <person name="Carmen J.C."/>
            <person name="Chen Z."/>
            <person name="Ding L."/>
            <person name="Gujja S."/>
            <person name="Magrini V."/>
            <person name="Misas E."/>
            <person name="Mitreva M."/>
            <person name="Priest M."/>
            <person name="Saif S."/>
            <person name="Whiston E.A."/>
            <person name="Young S."/>
            <person name="Zeng Q."/>
            <person name="Goldman W.E."/>
            <person name="Mardis E.R."/>
            <person name="Taylor J.W."/>
            <person name="McEwen J.G."/>
            <person name="Clay O.K."/>
            <person name="Klein B.S."/>
            <person name="Cuomo C.A."/>
        </authorList>
    </citation>
    <scope>NUCLEOTIDE SEQUENCE [LARGE SCALE GENOMIC DNA]</scope>
    <source>
        <strain evidence="4">SLH14081</strain>
    </source>
</reference>
<feature type="compositionally biased region" description="Polar residues" evidence="1">
    <location>
        <begin position="1040"/>
        <end position="1049"/>
    </location>
</feature>
<protein>
    <submittedName>
        <fullName evidence="3">C2H2 finger domain-containing protein</fullName>
    </submittedName>
</protein>
<feature type="region of interest" description="Disordered" evidence="1">
    <location>
        <begin position="1"/>
        <end position="134"/>
    </location>
</feature>
<feature type="compositionally biased region" description="Polar residues" evidence="1">
    <location>
        <begin position="267"/>
        <end position="279"/>
    </location>
</feature>
<accession>A0A179UDH2</accession>
<sequence length="1583" mass="171105">MSYPGFGYSPYQYLSGGQNAQPSYNSLPQIQVTSASETPNTQQTANRSYGQQSYEWQGQNNTDISGQTPQQQPERESWQSSTNPSSQSYRYQHQQQSSYSTSNAAPSISSSLSSQQAQQSQQTHNPLISPTLKNIQYGSPTVESMAMHNSATDPRSTTSISTNMSYQIDPPAQNRLPANVSLPIDRPTSAQRSRTVAASAMTALSSNVPAPRAASQRLSTGPAGSSSTSHSYAPSYGTPLSNLIAPNPTAQPPSSADPGQPYRHQNARSQYSRASTGSAQSNISRNQQSISQHRNTYSSTLSAATPSSSSMYSEPSASQQHRMTGYDNTNTPHQPPTTSHAQNTASNPSYINSTSEYQPVNTSQSQSYQPATPGFIDPSQIYNPYYQEYQKTRVAEAEAEAERLKHPEAEKQKEVEKQREVERQKDIEKQNEPERRKRSARELEEMKKENLKRAAQAEISQKLAAAREIAASVRAANSQTAEKPKPGRKPGPKPRVQAPNPTDSAQGKSGGTQKKQQRRARKPQVEAPALAAPDESSGITHQTQSVPTAQPNEDQRQALSTMVQTPVEGQPDEDEDLEVKLMLEKMKELKSKYPNKFAKLLGGLEVSAPVAAPPQAVEERRTSGVLVSSPPPTSASMNPTEETNSMHDRGKFPAARRKRRSKPVNLAGHGAQSSPTRHDNGHPPQPPPAAASQPETNEKDQPTQMGGRMEIEKLIDSDESQPSPLPAPVQAAAPPAHPVPEPAAEAKQSQPASLPAQVQAAAPPNQPVPEPAAEAKQSQPASLPAQVQAAAPPNQPVPEPATEAKQSQPASLPAQVQAAAPPNQPVPEPATGAKQTKEENLRAATIWPEPKRLALAQAASRYIDDVISNRNKGNKCPPEMVLSLIDRNPSYIELCGMLESRGYHLNRVHFAKHLLKAMPELTAGSSPAAGPNTVANGPSSTPRKGQMQPPPSTASMSPPIQYTGVRAGNNSTPIPLGSTARSGGPQVVGSKTAQPAPSSTPMPPPTNRDPGYFVPYQLPPSVPSENRVPGFIGSPPRQVGFSNGTQASRSAGPHSLPERLAPIRHTIGGLVPSPIGGKLKPKFRVPAPPAHIPAPGSKEALAKKRTFAEIVDFTQLPSDDDDDDSPPSKAPRLQDVPPQSDTNTDVDVEVPAPAPETPEAHSAPANTLDLSQFRMPDADSSTSNETLRGRSDIVKPLNKTEAVKTRYYDPKTIARDLLIATGRHPTERALNQHLSRLRDNFPAVDNSSDLRTFRWDIVDPGGPPPPEVPLVTAVSKPPLITVREYTRPGVADRLPNPHSRDSAKGTTGSQPPQTPSQLHISETINKSDDSSPHLRQESNSNINTESSVMSSTPQMPGTRRRGRPLGAKSKPRFADRVEIAIPISSSPNTPRTPFHMYKCEWKGCDAQLHNLQTLRKHATRLHVPRDTKMEAPCLWAGCRDGRNKFTRDSLADHLENKHLSALAWTLGEGPGSVRSGHRDYNIDDCLNDSNGRAVIARASAKGIRPTLILPAAYRSIRSFNKMYGNESDKAKALEVLRALEMKQVRVGTGLGRGGCTFMNEKRQETVVAFESIFEIVAEDDDGL</sequence>
<dbReference type="KEGG" id="bgh:BDBG_01639"/>
<dbReference type="Gene3D" id="3.30.160.60">
    <property type="entry name" value="Classic Zinc Finger"/>
    <property type="match status" value="1"/>
</dbReference>
<feature type="compositionally biased region" description="Polar residues" evidence="1">
    <location>
        <begin position="634"/>
        <end position="643"/>
    </location>
</feature>
<feature type="compositionally biased region" description="Polar residues" evidence="1">
    <location>
        <begin position="537"/>
        <end position="564"/>
    </location>
</feature>
<dbReference type="SMART" id="SM00355">
    <property type="entry name" value="ZnF_C2H2"/>
    <property type="match status" value="2"/>
</dbReference>
<evidence type="ECO:0000313" key="4">
    <source>
        <dbReference type="Proteomes" id="UP000002038"/>
    </source>
</evidence>
<evidence type="ECO:0000259" key="2">
    <source>
        <dbReference type="PROSITE" id="PS00028"/>
    </source>
</evidence>
<dbReference type="EMBL" id="GG657449">
    <property type="protein sequence ID" value="OAT05207.1"/>
    <property type="molecule type" value="Genomic_DNA"/>
</dbReference>
<feature type="compositionally biased region" description="Polar residues" evidence="1">
    <location>
        <begin position="319"/>
        <end position="370"/>
    </location>
</feature>
<feature type="region of interest" description="Disordered" evidence="1">
    <location>
        <begin position="1114"/>
        <end position="1165"/>
    </location>
</feature>
<dbReference type="PROSITE" id="PS00028">
    <property type="entry name" value="ZINC_FINGER_C2H2_1"/>
    <property type="match status" value="1"/>
</dbReference>
<feature type="domain" description="C2H2-type" evidence="2">
    <location>
        <begin position="1399"/>
        <end position="1422"/>
    </location>
</feature>
<feature type="compositionally biased region" description="Polar residues" evidence="1">
    <location>
        <begin position="123"/>
        <end position="134"/>
    </location>
</feature>
<feature type="region of interest" description="Disordered" evidence="1">
    <location>
        <begin position="397"/>
        <end position="456"/>
    </location>
</feature>
<dbReference type="OrthoDB" id="5424797at2759"/>
<organism evidence="3 4">
    <name type="scientific">Blastomyces gilchristii (strain SLH14081)</name>
    <name type="common">Blastomyces dermatitidis</name>
    <dbReference type="NCBI Taxonomy" id="559298"/>
    <lineage>
        <taxon>Eukaryota</taxon>
        <taxon>Fungi</taxon>
        <taxon>Dikarya</taxon>
        <taxon>Ascomycota</taxon>
        <taxon>Pezizomycotina</taxon>
        <taxon>Eurotiomycetes</taxon>
        <taxon>Eurotiomycetidae</taxon>
        <taxon>Onygenales</taxon>
        <taxon>Ajellomycetaceae</taxon>
        <taxon>Blastomyces</taxon>
    </lineage>
</organism>
<name>A0A179UDH2_BLAGS</name>
<feature type="region of interest" description="Disordered" evidence="1">
    <location>
        <begin position="469"/>
        <end position="574"/>
    </location>
</feature>
<gene>
    <name evidence="3" type="ORF">BDBG_01639</name>
</gene>
<feature type="compositionally biased region" description="Basic and acidic residues" evidence="1">
    <location>
        <begin position="1325"/>
        <end position="1336"/>
    </location>
</feature>
<feature type="compositionally biased region" description="Low complexity" evidence="1">
    <location>
        <begin position="280"/>
        <end position="318"/>
    </location>
</feature>
<dbReference type="Proteomes" id="UP000002038">
    <property type="component" value="Unassembled WGS sequence"/>
</dbReference>
<evidence type="ECO:0000256" key="1">
    <source>
        <dbReference type="SAM" id="MobiDB-lite"/>
    </source>
</evidence>
<feature type="compositionally biased region" description="Polar residues" evidence="1">
    <location>
        <begin position="1337"/>
        <end position="1355"/>
    </location>
</feature>
<feature type="compositionally biased region" description="Low complexity" evidence="1">
    <location>
        <begin position="78"/>
        <end position="122"/>
    </location>
</feature>
<feature type="region of interest" description="Disordered" evidence="1">
    <location>
        <begin position="922"/>
        <end position="1010"/>
    </location>
</feature>
<feature type="compositionally biased region" description="Low complexity" evidence="1">
    <location>
        <begin position="771"/>
        <end position="792"/>
    </location>
</feature>
<feature type="region of interest" description="Disordered" evidence="1">
    <location>
        <begin position="1285"/>
        <end position="1373"/>
    </location>
</feature>
<dbReference type="GeneID" id="8507535"/>
<dbReference type="STRING" id="559298.A0A179UDH2"/>
<feature type="compositionally biased region" description="Polar residues" evidence="1">
    <location>
        <begin position="1304"/>
        <end position="1324"/>
    </location>
</feature>
<dbReference type="VEuPathDB" id="FungiDB:BDBG_01639"/>
<feature type="compositionally biased region" description="Polar residues" evidence="1">
    <location>
        <begin position="933"/>
        <end position="943"/>
    </location>
</feature>
<feature type="region of interest" description="Disordered" evidence="1">
    <location>
        <begin position="612"/>
        <end position="845"/>
    </location>
</feature>
<feature type="compositionally biased region" description="Polar residues" evidence="1">
    <location>
        <begin position="147"/>
        <end position="166"/>
    </location>
</feature>
<feature type="compositionally biased region" description="Polar residues" evidence="1">
    <location>
        <begin position="15"/>
        <end position="72"/>
    </location>
</feature>
<feature type="compositionally biased region" description="Low complexity" evidence="1">
    <location>
        <begin position="742"/>
        <end position="763"/>
    </location>
</feature>
<feature type="compositionally biased region" description="Low complexity" evidence="1">
    <location>
        <begin position="806"/>
        <end position="821"/>
    </location>
</feature>
<feature type="compositionally biased region" description="Polar residues" evidence="1">
    <location>
        <begin position="188"/>
        <end position="208"/>
    </location>
</feature>
<evidence type="ECO:0000313" key="3">
    <source>
        <dbReference type="EMBL" id="OAT05207.1"/>
    </source>
</evidence>
<feature type="compositionally biased region" description="Basic and acidic residues" evidence="1">
    <location>
        <begin position="397"/>
        <end position="452"/>
    </location>
</feature>
<dbReference type="RefSeq" id="XP_002628731.1">
    <property type="nucleotide sequence ID" value="XM_002628685.2"/>
</dbReference>
<dbReference type="InterPro" id="IPR013087">
    <property type="entry name" value="Znf_C2H2_type"/>
</dbReference>
<feature type="compositionally biased region" description="Pro residues" evidence="1">
    <location>
        <begin position="998"/>
        <end position="1007"/>
    </location>
</feature>
<proteinExistence type="predicted"/>
<feature type="region of interest" description="Disordered" evidence="1">
    <location>
        <begin position="1037"/>
        <end position="1057"/>
    </location>
</feature>
<feature type="region of interest" description="Disordered" evidence="1">
    <location>
        <begin position="147"/>
        <end position="376"/>
    </location>
</feature>
<keyword evidence="4" id="KW-1185">Reference proteome</keyword>